<proteinExistence type="predicted"/>
<feature type="transmembrane region" description="Helical" evidence="2">
    <location>
        <begin position="12"/>
        <end position="30"/>
    </location>
</feature>
<dbReference type="InterPro" id="IPR024516">
    <property type="entry name" value="Mce_C"/>
</dbReference>
<reference evidence="5 6" key="1">
    <citation type="submission" date="2019-07" db="EMBL/GenBank/DDBJ databases">
        <title>New species of Amycolatopsis and Streptomyces.</title>
        <authorList>
            <person name="Duangmal K."/>
            <person name="Teo W.F.A."/>
            <person name="Lipun K."/>
        </authorList>
    </citation>
    <scope>NUCLEOTIDE SEQUENCE [LARGE SCALE GENOMIC DNA]</scope>
    <source>
        <strain evidence="5 6">JCM 30562</strain>
    </source>
</reference>
<feature type="domain" description="Mammalian cell entry C-terminal" evidence="4">
    <location>
        <begin position="237"/>
        <end position="369"/>
    </location>
</feature>
<keyword evidence="2" id="KW-1133">Transmembrane helix</keyword>
<feature type="region of interest" description="Disordered" evidence="1">
    <location>
        <begin position="117"/>
        <end position="136"/>
    </location>
</feature>
<dbReference type="InterPro" id="IPR003399">
    <property type="entry name" value="Mce/MlaD"/>
</dbReference>
<protein>
    <submittedName>
        <fullName evidence="5">MCE family protein</fullName>
    </submittedName>
</protein>
<keyword evidence="2" id="KW-0812">Transmembrane</keyword>
<dbReference type="Pfam" id="PF02470">
    <property type="entry name" value="MlaD"/>
    <property type="match status" value="1"/>
</dbReference>
<dbReference type="PANTHER" id="PTHR33371:SF4">
    <property type="entry name" value="INTERMEMBRANE PHOSPHOLIPID TRANSPORT SYSTEM BINDING PROTEIN MLAD"/>
    <property type="match status" value="1"/>
</dbReference>
<comment type="caution">
    <text evidence="5">The sequence shown here is derived from an EMBL/GenBank/DDBJ whole genome shotgun (WGS) entry which is preliminary data.</text>
</comment>
<feature type="region of interest" description="Disordered" evidence="1">
    <location>
        <begin position="409"/>
        <end position="430"/>
    </location>
</feature>
<evidence type="ECO:0000313" key="6">
    <source>
        <dbReference type="Proteomes" id="UP000318578"/>
    </source>
</evidence>
<dbReference type="Proteomes" id="UP000318578">
    <property type="component" value="Unassembled WGS sequence"/>
</dbReference>
<keyword evidence="2" id="KW-0472">Membrane</keyword>
<dbReference type="RefSeq" id="WP_144644959.1">
    <property type="nucleotide sequence ID" value="NZ_BNAX01000029.1"/>
</dbReference>
<evidence type="ECO:0000256" key="1">
    <source>
        <dbReference type="SAM" id="MobiDB-lite"/>
    </source>
</evidence>
<keyword evidence="6" id="KW-1185">Reference proteome</keyword>
<dbReference type="InterPro" id="IPR052336">
    <property type="entry name" value="MlaD_Phospholipid_Transporter"/>
</dbReference>
<evidence type="ECO:0000259" key="4">
    <source>
        <dbReference type="Pfam" id="PF11887"/>
    </source>
</evidence>
<dbReference type="Pfam" id="PF11887">
    <property type="entry name" value="Mce4_CUP1"/>
    <property type="match status" value="1"/>
</dbReference>
<organism evidence="5 6">
    <name type="scientific">Amycolatopsis acidiphila</name>
    <dbReference type="NCBI Taxonomy" id="715473"/>
    <lineage>
        <taxon>Bacteria</taxon>
        <taxon>Bacillati</taxon>
        <taxon>Actinomycetota</taxon>
        <taxon>Actinomycetes</taxon>
        <taxon>Pseudonocardiales</taxon>
        <taxon>Pseudonocardiaceae</taxon>
        <taxon>Amycolatopsis</taxon>
    </lineage>
</organism>
<name>A0A557ZUZ5_9PSEU</name>
<accession>A0A557ZUZ5</accession>
<evidence type="ECO:0000256" key="2">
    <source>
        <dbReference type="SAM" id="Phobius"/>
    </source>
</evidence>
<gene>
    <name evidence="5" type="ORF">FNH06_35585</name>
</gene>
<dbReference type="OrthoDB" id="4510799at2"/>
<dbReference type="EMBL" id="VJZA01000111">
    <property type="protein sequence ID" value="TVT15841.1"/>
    <property type="molecule type" value="Genomic_DNA"/>
</dbReference>
<dbReference type="AlphaFoldDB" id="A0A557ZUZ5"/>
<dbReference type="PANTHER" id="PTHR33371">
    <property type="entry name" value="INTERMEMBRANE PHOSPHOLIPID TRANSPORT SYSTEM BINDING PROTEIN MLAD-RELATED"/>
    <property type="match status" value="1"/>
</dbReference>
<evidence type="ECO:0000259" key="3">
    <source>
        <dbReference type="Pfam" id="PF02470"/>
    </source>
</evidence>
<feature type="domain" description="Mce/MlaD" evidence="3">
    <location>
        <begin position="43"/>
        <end position="120"/>
    </location>
</feature>
<evidence type="ECO:0000313" key="5">
    <source>
        <dbReference type="EMBL" id="TVT15841.1"/>
    </source>
</evidence>
<sequence>MRIPFSRLGRLGIVFAFLSGAAAVLVYFFAGTEVRVPGIEPVGYQVLAKSKDVDNLVPASQVRMAGVQIGEVRKTTTTPDGVVIQFAITNKDVAPLHQGVIVRIGARSLVEDSYLDITDGHGPPLPDSSTLPPDAVQTSTQVDDLLRSLDPQTRDNLGSLLRSLGQGTQGTQQGLDATVTGLGELGRNGHTALDAIAAQSEDLQHLGQQTRTLLNALDTGEGQIATLVTEAQKITAATSGQRQSIEDTMRRLPGVLDSANTASGTLTTMASALAPVSANLKQAAPDLNVALDQLPQTTKDLRGLLTPLSQVLDAAPATLDRVPALGTDVRNLVPGARSLLSDANPMLSYLKPYGPELAAFFANFNAVLQYTDEAGVHYARLLPHVNEQSVQSPLKSSLLGTYYNPLPAPGTGAHPGPYSGTYPRLEPEPK</sequence>